<evidence type="ECO:0000259" key="1">
    <source>
        <dbReference type="Pfam" id="PF00582"/>
    </source>
</evidence>
<keyword evidence="3" id="KW-1185">Reference proteome</keyword>
<accession>A0A8J8CHT5</accession>
<dbReference type="Gene3D" id="3.40.50.620">
    <property type="entry name" value="HUPs"/>
    <property type="match status" value="1"/>
</dbReference>
<evidence type="ECO:0000313" key="2">
    <source>
        <dbReference type="EMBL" id="NDJ17043.1"/>
    </source>
</evidence>
<sequence>MLVRLQDTLGCTDLVNQMLLLPQAKLPVHSTASSSEINLVVGYSHSPRSQTALDLTLWIAHQTRLATGKQVTVQVVYVIDEWVQRMADMRPYCDLSRSVEGRSTQGGTAIAQLPDTEVQTVPSSMASVFEQADRILWQARCLAEEWRGSLKTHLRFGSLAEELRTVVEAESASLMILGCESKNHPLVKQLGRGFPCSVLGIPSIIEDN</sequence>
<name>A0A8J8CHT5_9CYAN</name>
<evidence type="ECO:0000313" key="3">
    <source>
        <dbReference type="Proteomes" id="UP000646053"/>
    </source>
</evidence>
<dbReference type="InterPro" id="IPR014729">
    <property type="entry name" value="Rossmann-like_a/b/a_fold"/>
</dbReference>
<dbReference type="Proteomes" id="UP000646053">
    <property type="component" value="Unassembled WGS sequence"/>
</dbReference>
<protein>
    <submittedName>
        <fullName evidence="2">Universal stress protein</fullName>
    </submittedName>
</protein>
<feature type="domain" description="UspA" evidence="1">
    <location>
        <begin position="39"/>
        <end position="184"/>
    </location>
</feature>
<dbReference type="Pfam" id="PF00582">
    <property type="entry name" value="Usp"/>
    <property type="match status" value="1"/>
</dbReference>
<proteinExistence type="predicted"/>
<comment type="caution">
    <text evidence="2">The sequence shown here is derived from an EMBL/GenBank/DDBJ whole genome shotgun (WGS) entry which is preliminary data.</text>
</comment>
<gene>
    <name evidence="2" type="ORF">GS601_07035</name>
</gene>
<dbReference type="SUPFAM" id="SSF52402">
    <property type="entry name" value="Adenine nucleotide alpha hydrolases-like"/>
    <property type="match status" value="1"/>
</dbReference>
<dbReference type="InterPro" id="IPR006016">
    <property type="entry name" value="UspA"/>
</dbReference>
<reference evidence="2" key="1">
    <citation type="submission" date="2019-12" db="EMBL/GenBank/DDBJ databases">
        <title>High-Quality draft genome sequences of three cyanobacteria isolated from the limestone walls of the Old Cathedral of Coimbra.</title>
        <authorList>
            <person name="Tiago I."/>
            <person name="Soares F."/>
            <person name="Portugal A."/>
        </authorList>
    </citation>
    <scope>NUCLEOTIDE SEQUENCE</scope>
    <source>
        <strain evidence="2">A</strain>
    </source>
</reference>
<organism evidence="2 3">
    <name type="scientific">Myxacorys almedinensis A</name>
    <dbReference type="NCBI Taxonomy" id="2690445"/>
    <lineage>
        <taxon>Bacteria</taxon>
        <taxon>Bacillati</taxon>
        <taxon>Cyanobacteriota</taxon>
        <taxon>Cyanophyceae</taxon>
        <taxon>Leptolyngbyales</taxon>
        <taxon>Leptolyngbyaceae</taxon>
        <taxon>Myxacorys</taxon>
        <taxon>Myxacorys almedinensis</taxon>
    </lineage>
</organism>
<dbReference type="EMBL" id="WVIE01000006">
    <property type="protein sequence ID" value="NDJ17043.1"/>
    <property type="molecule type" value="Genomic_DNA"/>
</dbReference>
<dbReference type="AlphaFoldDB" id="A0A8J8CHT5"/>